<evidence type="ECO:0000256" key="10">
    <source>
        <dbReference type="ARBA" id="ARBA00023002"/>
    </source>
</evidence>
<protein>
    <submittedName>
        <fullName evidence="15">Cytochrome P450 4C1-like</fullName>
    </submittedName>
</protein>
<evidence type="ECO:0000313" key="15">
    <source>
        <dbReference type="RefSeq" id="XP_024877155.1"/>
    </source>
</evidence>
<keyword evidence="12" id="KW-0503">Monooxygenase</keyword>
<comment type="function">
    <text evidence="2">May be involved in the metabolism of insect hormones and in the breakdown of synthetic insecticides.</text>
</comment>
<evidence type="ECO:0000256" key="1">
    <source>
        <dbReference type="ARBA" id="ARBA00001971"/>
    </source>
</evidence>
<evidence type="ECO:0000256" key="4">
    <source>
        <dbReference type="ARBA" id="ARBA00004406"/>
    </source>
</evidence>
<name>A0A6J1Q8F3_9HYME</name>
<evidence type="ECO:0000256" key="13">
    <source>
        <dbReference type="ARBA" id="ARBA00023136"/>
    </source>
</evidence>
<evidence type="ECO:0000256" key="3">
    <source>
        <dbReference type="ARBA" id="ARBA00004174"/>
    </source>
</evidence>
<dbReference type="Proteomes" id="UP000504618">
    <property type="component" value="Unplaced"/>
</dbReference>
<gene>
    <name evidence="15" type="primary">LOC112458012</name>
</gene>
<dbReference type="GO" id="GO:0005789">
    <property type="term" value="C:endoplasmic reticulum membrane"/>
    <property type="evidence" value="ECO:0007669"/>
    <property type="project" value="UniProtKB-SubCell"/>
</dbReference>
<organism evidence="14 15">
    <name type="scientific">Temnothorax curvispinosus</name>
    <dbReference type="NCBI Taxonomy" id="300111"/>
    <lineage>
        <taxon>Eukaryota</taxon>
        <taxon>Metazoa</taxon>
        <taxon>Ecdysozoa</taxon>
        <taxon>Arthropoda</taxon>
        <taxon>Hexapoda</taxon>
        <taxon>Insecta</taxon>
        <taxon>Pterygota</taxon>
        <taxon>Neoptera</taxon>
        <taxon>Endopterygota</taxon>
        <taxon>Hymenoptera</taxon>
        <taxon>Apocrita</taxon>
        <taxon>Aculeata</taxon>
        <taxon>Formicoidea</taxon>
        <taxon>Formicidae</taxon>
        <taxon>Myrmicinae</taxon>
        <taxon>Temnothorax</taxon>
    </lineage>
</organism>
<dbReference type="GO" id="GO:0004497">
    <property type="term" value="F:monooxygenase activity"/>
    <property type="evidence" value="ECO:0007669"/>
    <property type="project" value="UniProtKB-KW"/>
</dbReference>
<evidence type="ECO:0000256" key="9">
    <source>
        <dbReference type="ARBA" id="ARBA00022848"/>
    </source>
</evidence>
<dbReference type="PANTHER" id="PTHR24291:SF189">
    <property type="entry name" value="CYTOCHROME P450 4C3-RELATED"/>
    <property type="match status" value="1"/>
</dbReference>
<dbReference type="InterPro" id="IPR050196">
    <property type="entry name" value="Cytochrome_P450_Monoox"/>
</dbReference>
<evidence type="ECO:0000256" key="6">
    <source>
        <dbReference type="ARBA" id="ARBA00022617"/>
    </source>
</evidence>
<feature type="non-terminal residue" evidence="15">
    <location>
        <position position="95"/>
    </location>
</feature>
<keyword evidence="11" id="KW-0408">Iron</keyword>
<dbReference type="AlphaFoldDB" id="A0A6J1Q8F3"/>
<evidence type="ECO:0000313" key="14">
    <source>
        <dbReference type="Proteomes" id="UP000504618"/>
    </source>
</evidence>
<keyword evidence="10" id="KW-0560">Oxidoreductase</keyword>
<reference evidence="15" key="1">
    <citation type="submission" date="2025-08" db="UniProtKB">
        <authorList>
            <consortium name="RefSeq"/>
        </authorList>
    </citation>
    <scope>IDENTIFICATION</scope>
    <source>
        <tissue evidence="15">Whole body</tissue>
    </source>
</reference>
<keyword evidence="14" id="KW-1185">Reference proteome</keyword>
<comment type="similarity">
    <text evidence="5">Belongs to the cytochrome P450 family.</text>
</comment>
<dbReference type="OrthoDB" id="7551235at2759"/>
<keyword evidence="13" id="KW-0472">Membrane</keyword>
<dbReference type="GO" id="GO:0016705">
    <property type="term" value="F:oxidoreductase activity, acting on paired donors, with incorporation or reduction of molecular oxygen"/>
    <property type="evidence" value="ECO:0007669"/>
    <property type="project" value="InterPro"/>
</dbReference>
<dbReference type="InterPro" id="IPR036396">
    <property type="entry name" value="Cyt_P450_sf"/>
</dbReference>
<evidence type="ECO:0000256" key="11">
    <source>
        <dbReference type="ARBA" id="ARBA00023004"/>
    </source>
</evidence>
<evidence type="ECO:0000256" key="7">
    <source>
        <dbReference type="ARBA" id="ARBA00022723"/>
    </source>
</evidence>
<dbReference type="GeneID" id="112458012"/>
<dbReference type="PANTHER" id="PTHR24291">
    <property type="entry name" value="CYTOCHROME P450 FAMILY 4"/>
    <property type="match status" value="1"/>
</dbReference>
<keyword evidence="7" id="KW-0479">Metal-binding</keyword>
<sequence length="95" mass="10933">MAKSLKNTGGTVVKDLVPFVSEHTLNAICETSMGTSLRGLGAFQHRYREAVYRMGELFIYRLVSPWLYSEWMLLLSPTGREQRKILKILHGFTER</sequence>
<evidence type="ECO:0000256" key="8">
    <source>
        <dbReference type="ARBA" id="ARBA00022824"/>
    </source>
</evidence>
<comment type="cofactor">
    <cofactor evidence="1">
        <name>heme</name>
        <dbReference type="ChEBI" id="CHEBI:30413"/>
    </cofactor>
</comment>
<comment type="subcellular location">
    <subcellularLocation>
        <location evidence="4">Endoplasmic reticulum membrane</location>
        <topology evidence="4">Peripheral membrane protein</topology>
    </subcellularLocation>
    <subcellularLocation>
        <location evidence="3">Microsome membrane</location>
        <topology evidence="3">Peripheral membrane protein</topology>
    </subcellularLocation>
</comment>
<evidence type="ECO:0000256" key="5">
    <source>
        <dbReference type="ARBA" id="ARBA00010617"/>
    </source>
</evidence>
<dbReference type="Gene3D" id="1.10.630.10">
    <property type="entry name" value="Cytochrome P450"/>
    <property type="match status" value="1"/>
</dbReference>
<dbReference type="GO" id="GO:0020037">
    <property type="term" value="F:heme binding"/>
    <property type="evidence" value="ECO:0007669"/>
    <property type="project" value="InterPro"/>
</dbReference>
<dbReference type="GO" id="GO:0005506">
    <property type="term" value="F:iron ion binding"/>
    <property type="evidence" value="ECO:0007669"/>
    <property type="project" value="InterPro"/>
</dbReference>
<evidence type="ECO:0000256" key="12">
    <source>
        <dbReference type="ARBA" id="ARBA00023033"/>
    </source>
</evidence>
<accession>A0A6J1Q8F3</accession>
<keyword evidence="8" id="KW-0256">Endoplasmic reticulum</keyword>
<evidence type="ECO:0000256" key="2">
    <source>
        <dbReference type="ARBA" id="ARBA00003690"/>
    </source>
</evidence>
<dbReference type="SUPFAM" id="SSF48264">
    <property type="entry name" value="Cytochrome P450"/>
    <property type="match status" value="1"/>
</dbReference>
<keyword evidence="6" id="KW-0349">Heme</keyword>
<dbReference type="RefSeq" id="XP_024877155.1">
    <property type="nucleotide sequence ID" value="XM_025021387.1"/>
</dbReference>
<keyword evidence="9" id="KW-0492">Microsome</keyword>
<proteinExistence type="inferred from homology"/>